<reference evidence="1 2" key="1">
    <citation type="journal article" date="2021" name="Elife">
        <title>Chloroplast acquisition without the gene transfer in kleptoplastic sea slugs, Plakobranchus ocellatus.</title>
        <authorList>
            <person name="Maeda T."/>
            <person name="Takahashi S."/>
            <person name="Yoshida T."/>
            <person name="Shimamura S."/>
            <person name="Takaki Y."/>
            <person name="Nagai Y."/>
            <person name="Toyoda A."/>
            <person name="Suzuki Y."/>
            <person name="Arimoto A."/>
            <person name="Ishii H."/>
            <person name="Satoh N."/>
            <person name="Nishiyama T."/>
            <person name="Hasebe M."/>
            <person name="Maruyama T."/>
            <person name="Minagawa J."/>
            <person name="Obokata J."/>
            <person name="Shigenobu S."/>
        </authorList>
    </citation>
    <scope>NUCLEOTIDE SEQUENCE [LARGE SCALE GENOMIC DNA]</scope>
</reference>
<dbReference type="AlphaFoldDB" id="A0AAV4JZ72"/>
<evidence type="ECO:0000313" key="1">
    <source>
        <dbReference type="EMBL" id="GFS27720.1"/>
    </source>
</evidence>
<keyword evidence="2" id="KW-1185">Reference proteome</keyword>
<accession>A0AAV4JZ72</accession>
<protein>
    <submittedName>
        <fullName evidence="1">Uncharacterized protein</fullName>
    </submittedName>
</protein>
<comment type="caution">
    <text evidence="1">The sequence shown here is derived from an EMBL/GenBank/DDBJ whole genome shotgun (WGS) entry which is preliminary data.</text>
</comment>
<dbReference type="EMBL" id="BMAT01010556">
    <property type="protein sequence ID" value="GFS27720.1"/>
    <property type="molecule type" value="Genomic_DNA"/>
</dbReference>
<sequence>MSVVRKYHINSHHRLGLSAFLRMDSAGSISAWSRWEVSQYWAGRVLKESWCGSCDVAHLGGPRPQSQRRSPTSGVFIVKVTRNKELALPPDSSPRRKPTRTLGPLLCHCSSCTSRSRKFREISSFLFGEEE</sequence>
<name>A0AAV4JZ72_9GAST</name>
<dbReference type="Proteomes" id="UP000762676">
    <property type="component" value="Unassembled WGS sequence"/>
</dbReference>
<proteinExistence type="predicted"/>
<evidence type="ECO:0000313" key="2">
    <source>
        <dbReference type="Proteomes" id="UP000762676"/>
    </source>
</evidence>
<gene>
    <name evidence="1" type="ORF">ElyMa_005297500</name>
</gene>
<organism evidence="1 2">
    <name type="scientific">Elysia marginata</name>
    <dbReference type="NCBI Taxonomy" id="1093978"/>
    <lineage>
        <taxon>Eukaryota</taxon>
        <taxon>Metazoa</taxon>
        <taxon>Spiralia</taxon>
        <taxon>Lophotrochozoa</taxon>
        <taxon>Mollusca</taxon>
        <taxon>Gastropoda</taxon>
        <taxon>Heterobranchia</taxon>
        <taxon>Euthyneura</taxon>
        <taxon>Panpulmonata</taxon>
        <taxon>Sacoglossa</taxon>
        <taxon>Placobranchoidea</taxon>
        <taxon>Plakobranchidae</taxon>
        <taxon>Elysia</taxon>
    </lineage>
</organism>